<dbReference type="Proteomes" id="UP000757435">
    <property type="component" value="Unassembled WGS sequence"/>
</dbReference>
<dbReference type="InterPro" id="IPR022203">
    <property type="entry name" value="DUF3727"/>
</dbReference>
<dbReference type="PANTHER" id="PTHR36061:SF3">
    <property type="entry name" value="OS04G0692200 PROTEIN"/>
    <property type="match status" value="1"/>
</dbReference>
<dbReference type="Pfam" id="PF06949">
    <property type="entry name" value="DUF1292"/>
    <property type="match status" value="1"/>
</dbReference>
<gene>
    <name evidence="1" type="ORF">KME15_11085</name>
</gene>
<sequence>MEDDAPTLSLTDEQGRSLLCYVERSLPIEGSEYVLLLPVDSPIEIFAWEEDDESEDDDEVLVDIEDSELDEIFATAKAVLAEENMALQRTALTMTASGDLPEVAEEDIITLDIEDDQGQLNFEQFQQLASFFHEDQEYVICTPLDPLLFFARMNSSGQPELLSAEEFQHLLTLDEFKAIQSELEQHADSMDDDEED</sequence>
<accession>A0A951UM98</accession>
<protein>
    <submittedName>
        <fullName evidence="1">DUF3727 domain-containing protein</fullName>
    </submittedName>
</protein>
<proteinExistence type="predicted"/>
<name>A0A951UM98_9CYAN</name>
<dbReference type="PANTHER" id="PTHR36061">
    <property type="match status" value="1"/>
</dbReference>
<evidence type="ECO:0000313" key="1">
    <source>
        <dbReference type="EMBL" id="MBW4659210.1"/>
    </source>
</evidence>
<evidence type="ECO:0000313" key="2">
    <source>
        <dbReference type="Proteomes" id="UP000757435"/>
    </source>
</evidence>
<dbReference type="AlphaFoldDB" id="A0A951UM98"/>
<dbReference type="Pfam" id="PF12527">
    <property type="entry name" value="DUF3727"/>
    <property type="match status" value="1"/>
</dbReference>
<reference evidence="1" key="2">
    <citation type="journal article" date="2022" name="Microbiol. Resour. Announc.">
        <title>Metagenome Sequencing to Explore Phylogenomics of Terrestrial Cyanobacteria.</title>
        <authorList>
            <person name="Ward R.D."/>
            <person name="Stajich J.E."/>
            <person name="Johansen J.R."/>
            <person name="Huntemann M."/>
            <person name="Clum A."/>
            <person name="Foster B."/>
            <person name="Foster B."/>
            <person name="Roux S."/>
            <person name="Palaniappan K."/>
            <person name="Varghese N."/>
            <person name="Mukherjee S."/>
            <person name="Reddy T.B.K."/>
            <person name="Daum C."/>
            <person name="Copeland A."/>
            <person name="Chen I.A."/>
            <person name="Ivanova N.N."/>
            <person name="Kyrpides N.C."/>
            <person name="Shapiro N."/>
            <person name="Eloe-Fadrosh E.A."/>
            <person name="Pietrasiak N."/>
        </authorList>
    </citation>
    <scope>NUCLEOTIDE SEQUENCE</scope>
    <source>
        <strain evidence="1">UHER 2000/2452</strain>
    </source>
</reference>
<organism evidence="1 2">
    <name type="scientific">Drouetiella hepatica Uher 2000/2452</name>
    <dbReference type="NCBI Taxonomy" id="904376"/>
    <lineage>
        <taxon>Bacteria</taxon>
        <taxon>Bacillati</taxon>
        <taxon>Cyanobacteriota</taxon>
        <taxon>Cyanophyceae</taxon>
        <taxon>Oculatellales</taxon>
        <taxon>Oculatellaceae</taxon>
        <taxon>Drouetiella</taxon>
    </lineage>
</organism>
<dbReference type="EMBL" id="JAHHHD010000010">
    <property type="protein sequence ID" value="MBW4659210.1"/>
    <property type="molecule type" value="Genomic_DNA"/>
</dbReference>
<comment type="caution">
    <text evidence="1">The sequence shown here is derived from an EMBL/GenBank/DDBJ whole genome shotgun (WGS) entry which is preliminary data.</text>
</comment>
<reference evidence="1" key="1">
    <citation type="submission" date="2021-05" db="EMBL/GenBank/DDBJ databases">
        <authorList>
            <person name="Pietrasiak N."/>
            <person name="Ward R."/>
            <person name="Stajich J.E."/>
            <person name="Kurbessoian T."/>
        </authorList>
    </citation>
    <scope>NUCLEOTIDE SEQUENCE</scope>
    <source>
        <strain evidence="1">UHER 2000/2452</strain>
    </source>
</reference>
<dbReference type="InterPro" id="IPR009711">
    <property type="entry name" value="UPF0473"/>
</dbReference>